<evidence type="ECO:0000256" key="1">
    <source>
        <dbReference type="PROSITE-ProRule" id="PRU00042"/>
    </source>
</evidence>
<sequence length="211" mass="24606">MLNHSSSYAYTTQAQAQAQAQEQEQEQTQEDPDIIAEATQQSLIEYYEQYVEYYKLRQCPLCGSNFNYPSFVIRHLKTHSKERKFKCYWIGCDKAYKASTHLIRHIQKKHQDCSNPCFLTTSVPEVPVTEQLNPPRCEPLPRVISRYVDKLVQTDSLALTILPLPILHTQIYTQTIPNDLSIEDPYEDIPPEVEWIETWTATKNNHMVKDI</sequence>
<evidence type="ECO:0000313" key="4">
    <source>
        <dbReference type="Proteomes" id="UP000774326"/>
    </source>
</evidence>
<organism evidence="3 4">
    <name type="scientific">Wickerhamomyces pijperi</name>
    <name type="common">Yeast</name>
    <name type="synonym">Pichia pijperi</name>
    <dbReference type="NCBI Taxonomy" id="599730"/>
    <lineage>
        <taxon>Eukaryota</taxon>
        <taxon>Fungi</taxon>
        <taxon>Dikarya</taxon>
        <taxon>Ascomycota</taxon>
        <taxon>Saccharomycotina</taxon>
        <taxon>Saccharomycetes</taxon>
        <taxon>Phaffomycetales</taxon>
        <taxon>Wickerhamomycetaceae</taxon>
        <taxon>Wickerhamomyces</taxon>
    </lineage>
</organism>
<dbReference type="Proteomes" id="UP000774326">
    <property type="component" value="Unassembled WGS sequence"/>
</dbReference>
<keyword evidence="4" id="KW-1185">Reference proteome</keyword>
<dbReference type="OrthoDB" id="6077919at2759"/>
<dbReference type="EMBL" id="JAEUBG010000606">
    <property type="protein sequence ID" value="KAH3687843.1"/>
    <property type="molecule type" value="Genomic_DNA"/>
</dbReference>
<reference evidence="3" key="1">
    <citation type="journal article" date="2021" name="Open Biol.">
        <title>Shared evolutionary footprints suggest mitochondrial oxidative damage underlies multiple complex I losses in fungi.</title>
        <authorList>
            <person name="Schikora-Tamarit M.A."/>
            <person name="Marcet-Houben M."/>
            <person name="Nosek J."/>
            <person name="Gabaldon T."/>
        </authorList>
    </citation>
    <scope>NUCLEOTIDE SEQUENCE</scope>
    <source>
        <strain evidence="3">CBS2887</strain>
    </source>
</reference>
<reference evidence="3" key="2">
    <citation type="submission" date="2021-01" db="EMBL/GenBank/DDBJ databases">
        <authorList>
            <person name="Schikora-Tamarit M.A."/>
        </authorList>
    </citation>
    <scope>NUCLEOTIDE SEQUENCE</scope>
    <source>
        <strain evidence="3">CBS2887</strain>
    </source>
</reference>
<dbReference type="SUPFAM" id="SSF57667">
    <property type="entry name" value="beta-beta-alpha zinc fingers"/>
    <property type="match status" value="1"/>
</dbReference>
<dbReference type="PROSITE" id="PS50157">
    <property type="entry name" value="ZINC_FINGER_C2H2_2"/>
    <property type="match status" value="2"/>
</dbReference>
<evidence type="ECO:0000259" key="2">
    <source>
        <dbReference type="PROSITE" id="PS50157"/>
    </source>
</evidence>
<name>A0A9P8TQ57_WICPI</name>
<keyword evidence="1" id="KW-0479">Metal-binding</keyword>
<dbReference type="GO" id="GO:0008270">
    <property type="term" value="F:zinc ion binding"/>
    <property type="evidence" value="ECO:0007669"/>
    <property type="project" value="UniProtKB-KW"/>
</dbReference>
<feature type="domain" description="C2H2-type" evidence="2">
    <location>
        <begin position="57"/>
        <end position="84"/>
    </location>
</feature>
<comment type="caution">
    <text evidence="3">The sequence shown here is derived from an EMBL/GenBank/DDBJ whole genome shotgun (WGS) entry which is preliminary data.</text>
</comment>
<evidence type="ECO:0000313" key="3">
    <source>
        <dbReference type="EMBL" id="KAH3687843.1"/>
    </source>
</evidence>
<dbReference type="SMART" id="SM00355">
    <property type="entry name" value="ZnF_C2H2"/>
    <property type="match status" value="2"/>
</dbReference>
<dbReference type="Pfam" id="PF00096">
    <property type="entry name" value="zf-C2H2"/>
    <property type="match status" value="2"/>
</dbReference>
<keyword evidence="1" id="KW-0862">Zinc</keyword>
<protein>
    <recommendedName>
        <fullName evidence="2">C2H2-type domain-containing protein</fullName>
    </recommendedName>
</protein>
<keyword evidence="1" id="KW-0863">Zinc-finger</keyword>
<dbReference type="InterPro" id="IPR036236">
    <property type="entry name" value="Znf_C2H2_sf"/>
</dbReference>
<dbReference type="PROSITE" id="PS00028">
    <property type="entry name" value="ZINC_FINGER_C2H2_1"/>
    <property type="match status" value="2"/>
</dbReference>
<gene>
    <name evidence="3" type="ORF">WICPIJ_001182</name>
</gene>
<dbReference type="Gene3D" id="3.30.160.60">
    <property type="entry name" value="Classic Zinc Finger"/>
    <property type="match status" value="2"/>
</dbReference>
<dbReference type="InterPro" id="IPR013087">
    <property type="entry name" value="Znf_C2H2_type"/>
</dbReference>
<feature type="domain" description="C2H2-type" evidence="2">
    <location>
        <begin position="85"/>
        <end position="110"/>
    </location>
</feature>
<accession>A0A9P8TQ57</accession>
<proteinExistence type="predicted"/>
<dbReference type="AlphaFoldDB" id="A0A9P8TQ57"/>